<keyword evidence="4" id="KW-0645">Protease</keyword>
<keyword evidence="8" id="KW-0862">Zinc</keyword>
<dbReference type="PANTHER" id="PTHR11705:SF91">
    <property type="entry name" value="FI01817P-RELATED"/>
    <property type="match status" value="1"/>
</dbReference>
<comment type="similarity">
    <text evidence="2 10">Belongs to the peptidase M14 family.</text>
</comment>
<evidence type="ECO:0000256" key="6">
    <source>
        <dbReference type="ARBA" id="ARBA00022729"/>
    </source>
</evidence>
<dbReference type="GO" id="GO:0005615">
    <property type="term" value="C:extracellular space"/>
    <property type="evidence" value="ECO:0007669"/>
    <property type="project" value="TreeGrafter"/>
</dbReference>
<evidence type="ECO:0000256" key="8">
    <source>
        <dbReference type="ARBA" id="ARBA00022833"/>
    </source>
</evidence>
<dbReference type="STRING" id="299467.A0A443RTC0"/>
<reference evidence="12 13" key="1">
    <citation type="journal article" date="2018" name="Gigascience">
        <title>Genomes of trombidid mites reveal novel predicted allergens and laterally-transferred genes associated with secondary metabolism.</title>
        <authorList>
            <person name="Dong X."/>
            <person name="Chaisiri K."/>
            <person name="Xia D."/>
            <person name="Armstrong S.D."/>
            <person name="Fang Y."/>
            <person name="Donnelly M.J."/>
            <person name="Kadowaki T."/>
            <person name="McGarry J.W."/>
            <person name="Darby A.C."/>
            <person name="Makepeace B.L."/>
        </authorList>
    </citation>
    <scope>NUCLEOTIDE SEQUENCE [LARGE SCALE GENOMIC DNA]</scope>
    <source>
        <strain evidence="12">UoL-UT</strain>
    </source>
</reference>
<dbReference type="Pfam" id="PF00246">
    <property type="entry name" value="Peptidase_M14"/>
    <property type="match status" value="1"/>
</dbReference>
<keyword evidence="13" id="KW-1185">Reference proteome</keyword>
<evidence type="ECO:0000256" key="2">
    <source>
        <dbReference type="ARBA" id="ARBA00005988"/>
    </source>
</evidence>
<dbReference type="InterPro" id="IPR057247">
    <property type="entry name" value="CARBOXYPEPT_ZN_2"/>
</dbReference>
<dbReference type="Gene3D" id="3.40.630.10">
    <property type="entry name" value="Zn peptidases"/>
    <property type="match status" value="1"/>
</dbReference>
<organism evidence="12 13">
    <name type="scientific">Leptotrombidium deliense</name>
    <dbReference type="NCBI Taxonomy" id="299467"/>
    <lineage>
        <taxon>Eukaryota</taxon>
        <taxon>Metazoa</taxon>
        <taxon>Ecdysozoa</taxon>
        <taxon>Arthropoda</taxon>
        <taxon>Chelicerata</taxon>
        <taxon>Arachnida</taxon>
        <taxon>Acari</taxon>
        <taxon>Acariformes</taxon>
        <taxon>Trombidiformes</taxon>
        <taxon>Prostigmata</taxon>
        <taxon>Anystina</taxon>
        <taxon>Parasitengona</taxon>
        <taxon>Trombiculoidea</taxon>
        <taxon>Trombiculidae</taxon>
        <taxon>Leptotrombidium</taxon>
    </lineage>
</organism>
<dbReference type="SMART" id="SM00631">
    <property type="entry name" value="Zn_pept"/>
    <property type="match status" value="1"/>
</dbReference>
<evidence type="ECO:0000256" key="4">
    <source>
        <dbReference type="ARBA" id="ARBA00022670"/>
    </source>
</evidence>
<dbReference type="InterPro" id="IPR000834">
    <property type="entry name" value="Peptidase_M14"/>
</dbReference>
<dbReference type="GO" id="GO:0008270">
    <property type="term" value="F:zinc ion binding"/>
    <property type="evidence" value="ECO:0007669"/>
    <property type="project" value="InterPro"/>
</dbReference>
<evidence type="ECO:0000256" key="10">
    <source>
        <dbReference type="PROSITE-ProRule" id="PRU01379"/>
    </source>
</evidence>
<gene>
    <name evidence="12" type="ORF">B4U80_04056</name>
</gene>
<dbReference type="PROSITE" id="PS52035">
    <property type="entry name" value="PEPTIDASE_M14"/>
    <property type="match status" value="1"/>
</dbReference>
<dbReference type="SUPFAM" id="SSF53187">
    <property type="entry name" value="Zn-dependent exopeptidases"/>
    <property type="match status" value="1"/>
</dbReference>
<dbReference type="PROSITE" id="PS00133">
    <property type="entry name" value="CARBOXYPEPT_ZN_2"/>
    <property type="match status" value="1"/>
</dbReference>
<accession>A0A443RTC0</accession>
<dbReference type="GO" id="GO:0006508">
    <property type="term" value="P:proteolysis"/>
    <property type="evidence" value="ECO:0007669"/>
    <property type="project" value="UniProtKB-KW"/>
</dbReference>
<keyword evidence="5" id="KW-0479">Metal-binding</keyword>
<keyword evidence="7" id="KW-0378">Hydrolase</keyword>
<protein>
    <submittedName>
        <fullName evidence="12">Carboxypeptidase B-like protein</fullName>
    </submittedName>
</protein>
<comment type="caution">
    <text evidence="12">The sequence shown here is derived from an EMBL/GenBank/DDBJ whole genome shotgun (WGS) entry which is preliminary data.</text>
</comment>
<feature type="domain" description="Peptidase M14" evidence="11">
    <location>
        <begin position="1"/>
        <end position="147"/>
    </location>
</feature>
<feature type="active site" description="Proton donor/acceptor" evidence="10">
    <location>
        <position position="113"/>
    </location>
</feature>
<keyword evidence="6" id="KW-0732">Signal</keyword>
<evidence type="ECO:0000313" key="12">
    <source>
        <dbReference type="EMBL" id="RWS18547.1"/>
    </source>
</evidence>
<dbReference type="EMBL" id="NCKV01038079">
    <property type="protein sequence ID" value="RWS18547.1"/>
    <property type="molecule type" value="Genomic_DNA"/>
</dbReference>
<dbReference type="OrthoDB" id="6416026at2759"/>
<evidence type="ECO:0000256" key="3">
    <source>
        <dbReference type="ARBA" id="ARBA00022645"/>
    </source>
</evidence>
<comment type="cofactor">
    <cofactor evidence="1">
        <name>Zn(2+)</name>
        <dbReference type="ChEBI" id="CHEBI:29105"/>
    </cofactor>
</comment>
<evidence type="ECO:0000256" key="7">
    <source>
        <dbReference type="ARBA" id="ARBA00022801"/>
    </source>
</evidence>
<keyword evidence="3 12" id="KW-0121">Carboxypeptidase</keyword>
<dbReference type="PANTHER" id="PTHR11705">
    <property type="entry name" value="PROTEASE FAMILY M14 CARBOXYPEPTIDASE A,B"/>
    <property type="match status" value="1"/>
</dbReference>
<dbReference type="VEuPathDB" id="VectorBase:LDEU013493"/>
<feature type="non-terminal residue" evidence="12">
    <location>
        <position position="1"/>
    </location>
</feature>
<evidence type="ECO:0000256" key="5">
    <source>
        <dbReference type="ARBA" id="ARBA00022723"/>
    </source>
</evidence>
<evidence type="ECO:0000256" key="9">
    <source>
        <dbReference type="ARBA" id="ARBA00023049"/>
    </source>
</evidence>
<evidence type="ECO:0000259" key="11">
    <source>
        <dbReference type="PROSITE" id="PS52035"/>
    </source>
</evidence>
<evidence type="ECO:0000256" key="1">
    <source>
        <dbReference type="ARBA" id="ARBA00001947"/>
    </source>
</evidence>
<dbReference type="AlphaFoldDB" id="A0A443RTC0"/>
<dbReference type="FunFam" id="3.40.630.10:FF:000084">
    <property type="entry name" value="Carboxypeptidase B2"/>
    <property type="match status" value="1"/>
</dbReference>
<keyword evidence="9" id="KW-0482">Metalloprotease</keyword>
<dbReference type="GO" id="GO:0004181">
    <property type="term" value="F:metallocarboxypeptidase activity"/>
    <property type="evidence" value="ECO:0007669"/>
    <property type="project" value="InterPro"/>
</dbReference>
<evidence type="ECO:0000313" key="13">
    <source>
        <dbReference type="Proteomes" id="UP000288716"/>
    </source>
</evidence>
<proteinExistence type="inferred from homology"/>
<name>A0A443RTC0_9ACAR</name>
<sequence>LPNYCGTKAFSENETIAIRDYVKELTKNQTMKIYFAMHSYSQIWLFPYSYKEAATSKDDMYKKLAKNATDAIRKTHNVEYTYGQSYTAMYPCSGTSMDWIEVNNLANFTFTIELRDDGTLGFILPSKFIKPTAEENWNGIKAVIASFKNMSNIFG</sequence>
<dbReference type="Proteomes" id="UP000288716">
    <property type="component" value="Unassembled WGS sequence"/>
</dbReference>